<comment type="caution">
    <text evidence="1">The sequence shown here is derived from an EMBL/GenBank/DDBJ whole genome shotgun (WGS) entry which is preliminary data.</text>
</comment>
<organism evidence="1">
    <name type="scientific">marine sediment metagenome</name>
    <dbReference type="NCBI Taxonomy" id="412755"/>
    <lineage>
        <taxon>unclassified sequences</taxon>
        <taxon>metagenomes</taxon>
        <taxon>ecological metagenomes</taxon>
    </lineage>
</organism>
<dbReference type="EMBL" id="LAZR01027210">
    <property type="protein sequence ID" value="KKL66418.1"/>
    <property type="molecule type" value="Genomic_DNA"/>
</dbReference>
<sequence length="39" mass="4464">MIFIHINHILNLINKKEGENSLGQHSENPNKWALLIGIN</sequence>
<dbReference type="AlphaFoldDB" id="A0A0F9DX35"/>
<protein>
    <submittedName>
        <fullName evidence="1">Uncharacterized protein</fullName>
    </submittedName>
</protein>
<reference evidence="1" key="1">
    <citation type="journal article" date="2015" name="Nature">
        <title>Complex archaea that bridge the gap between prokaryotes and eukaryotes.</title>
        <authorList>
            <person name="Spang A."/>
            <person name="Saw J.H."/>
            <person name="Jorgensen S.L."/>
            <person name="Zaremba-Niedzwiedzka K."/>
            <person name="Martijn J."/>
            <person name="Lind A.E."/>
            <person name="van Eijk R."/>
            <person name="Schleper C."/>
            <person name="Guy L."/>
            <person name="Ettema T.J."/>
        </authorList>
    </citation>
    <scope>NUCLEOTIDE SEQUENCE</scope>
</reference>
<gene>
    <name evidence="1" type="ORF">LCGC14_2145200</name>
</gene>
<proteinExistence type="predicted"/>
<feature type="non-terminal residue" evidence="1">
    <location>
        <position position="39"/>
    </location>
</feature>
<accession>A0A0F9DX35</accession>
<evidence type="ECO:0000313" key="1">
    <source>
        <dbReference type="EMBL" id="KKL66418.1"/>
    </source>
</evidence>
<name>A0A0F9DX35_9ZZZZ</name>